<dbReference type="AlphaFoldDB" id="A0A414IQA9"/>
<accession>A0A414IQA9</accession>
<evidence type="ECO:0000313" key="2">
    <source>
        <dbReference type="Proteomes" id="UP000285290"/>
    </source>
</evidence>
<comment type="caution">
    <text evidence="1">The sequence shown here is derived from an EMBL/GenBank/DDBJ whole genome shotgun (WGS) entry which is preliminary data.</text>
</comment>
<dbReference type="Proteomes" id="UP000285290">
    <property type="component" value="Unassembled WGS sequence"/>
</dbReference>
<dbReference type="RefSeq" id="WP_117998292.1">
    <property type="nucleotide sequence ID" value="NZ_QRWI01000026.1"/>
</dbReference>
<name>A0A414IQA9_9FIRM</name>
<reference evidence="1 2" key="1">
    <citation type="submission" date="2018-08" db="EMBL/GenBank/DDBJ databases">
        <title>A genome reference for cultivated species of the human gut microbiota.</title>
        <authorList>
            <person name="Zou Y."/>
            <person name="Xue W."/>
            <person name="Luo G."/>
        </authorList>
    </citation>
    <scope>NUCLEOTIDE SEQUENCE [LARGE SCALE GENOMIC DNA]</scope>
    <source>
        <strain evidence="1 2">AM29-10</strain>
    </source>
</reference>
<organism evidence="1 2">
    <name type="scientific">Agathobacter rectalis</name>
    <dbReference type="NCBI Taxonomy" id="39491"/>
    <lineage>
        <taxon>Bacteria</taxon>
        <taxon>Bacillati</taxon>
        <taxon>Bacillota</taxon>
        <taxon>Clostridia</taxon>
        <taxon>Lachnospirales</taxon>
        <taxon>Lachnospiraceae</taxon>
        <taxon>Agathobacter</taxon>
    </lineage>
</organism>
<proteinExistence type="predicted"/>
<evidence type="ECO:0000313" key="1">
    <source>
        <dbReference type="EMBL" id="RHE30557.1"/>
    </source>
</evidence>
<protein>
    <recommendedName>
        <fullName evidence="3">PD-(D/E)XK nuclease family protein</fullName>
    </recommendedName>
</protein>
<dbReference type="InterPro" id="IPR029470">
    <property type="entry name" value="PDDEXK_4"/>
</dbReference>
<dbReference type="EMBL" id="QSKC01000027">
    <property type="protein sequence ID" value="RHE30557.1"/>
    <property type="molecule type" value="Genomic_DNA"/>
</dbReference>
<dbReference type="Pfam" id="PF14281">
    <property type="entry name" value="PDDEXK_4"/>
    <property type="match status" value="1"/>
</dbReference>
<gene>
    <name evidence="1" type="ORF">DW753_14065</name>
</gene>
<evidence type="ECO:0008006" key="3">
    <source>
        <dbReference type="Google" id="ProtNLM"/>
    </source>
</evidence>
<sequence length="390" mass="45567">MDGKELTNEEALQNFLLDIGCLDELLPWTGKFNMFDVLKISRTEIRHSNMLGWLLNPNENHGMGDVFLKGILQRLVENDSDGRYDVFNVLLMDFYTFSVMREWKNIDILLTSTEEKTVIAIENKVGSHEHSNQLNRYRNVLEKEYPDYNRMLVFLTPDGEEPSDVENWDVLTYSDVIDVLESATLQIKILPDVDLMIKNYIDVVRRDIVEDQQLIDICNKIYNKHKKALDLIFENRIDGKAQLSDAIKDTLCRLSEEGLIIYDESWGYNFRTEAMDKYLPLLDEPISSWGSTNIYSYWFNVRDDRFYGIFELAGNNVPEESMKKMQAITDVLKLNDKRKSNFTYKRIYTTKWYDVSDDEDIEGVVDKAVRSAVEDILDMEKKALSEINKN</sequence>